<proteinExistence type="predicted"/>
<accession>A0A1I0KKT1</accession>
<evidence type="ECO:0000313" key="3">
    <source>
        <dbReference type="Proteomes" id="UP000199361"/>
    </source>
</evidence>
<dbReference type="AlphaFoldDB" id="A0A1I0KKT1"/>
<evidence type="ECO:0000256" key="1">
    <source>
        <dbReference type="SAM" id="MobiDB-lite"/>
    </source>
</evidence>
<dbReference type="Proteomes" id="UP000199361">
    <property type="component" value="Unassembled WGS sequence"/>
</dbReference>
<feature type="compositionally biased region" description="Basic and acidic residues" evidence="1">
    <location>
        <begin position="29"/>
        <end position="43"/>
    </location>
</feature>
<gene>
    <name evidence="2" type="ORF">SAMN05421811_108320</name>
</gene>
<dbReference type="RefSeq" id="WP_177240879.1">
    <property type="nucleotide sequence ID" value="NZ_FOHX01000008.1"/>
</dbReference>
<reference evidence="2 3" key="1">
    <citation type="submission" date="2016-10" db="EMBL/GenBank/DDBJ databases">
        <authorList>
            <person name="de Groot N.N."/>
        </authorList>
    </citation>
    <scope>NUCLEOTIDE SEQUENCE [LARGE SCALE GENOMIC DNA]</scope>
    <source>
        <strain evidence="2 3">CGMCC 4.5598</strain>
    </source>
</reference>
<evidence type="ECO:0000313" key="2">
    <source>
        <dbReference type="EMBL" id="SEU25743.1"/>
    </source>
</evidence>
<feature type="compositionally biased region" description="Basic and acidic residues" evidence="1">
    <location>
        <begin position="1"/>
        <end position="17"/>
    </location>
</feature>
<protein>
    <submittedName>
        <fullName evidence="2">Uncharacterized protein</fullName>
    </submittedName>
</protein>
<feature type="region of interest" description="Disordered" evidence="1">
    <location>
        <begin position="1"/>
        <end position="51"/>
    </location>
</feature>
<keyword evidence="3" id="KW-1185">Reference proteome</keyword>
<dbReference type="EMBL" id="FOHX01000008">
    <property type="protein sequence ID" value="SEU25743.1"/>
    <property type="molecule type" value="Genomic_DNA"/>
</dbReference>
<organism evidence="2 3">
    <name type="scientific">Nonomuraea wenchangensis</name>
    <dbReference type="NCBI Taxonomy" id="568860"/>
    <lineage>
        <taxon>Bacteria</taxon>
        <taxon>Bacillati</taxon>
        <taxon>Actinomycetota</taxon>
        <taxon>Actinomycetes</taxon>
        <taxon>Streptosporangiales</taxon>
        <taxon>Streptosporangiaceae</taxon>
        <taxon>Nonomuraea</taxon>
    </lineage>
</organism>
<name>A0A1I0KKT1_9ACTN</name>
<sequence length="51" mass="5377">MAQDARKPKSGDKDKNKGKAKGTMPGRNGADKKPGAAKPEDWKNNVPGDQG</sequence>